<proteinExistence type="predicted"/>
<evidence type="ECO:0008006" key="3">
    <source>
        <dbReference type="Google" id="ProtNLM"/>
    </source>
</evidence>
<evidence type="ECO:0000313" key="1">
    <source>
        <dbReference type="EMBL" id="KAL3671866.1"/>
    </source>
</evidence>
<keyword evidence="2" id="KW-1185">Reference proteome</keyword>
<evidence type="ECO:0000313" key="2">
    <source>
        <dbReference type="Proteomes" id="UP001632037"/>
    </source>
</evidence>
<protein>
    <recommendedName>
        <fullName evidence="3">Myb/SANT-like domain-containing protein</fullName>
    </recommendedName>
</protein>
<reference evidence="1 2" key="1">
    <citation type="submission" date="2024-09" db="EMBL/GenBank/DDBJ databases">
        <title>Genome sequencing and assembly of Phytophthora oleae, isolate VK10A, causative agent of rot of olive drupes.</title>
        <authorList>
            <person name="Conti Taguali S."/>
            <person name="Riolo M."/>
            <person name="La Spada F."/>
            <person name="Cacciola S.O."/>
            <person name="Dionisio G."/>
        </authorList>
    </citation>
    <scope>NUCLEOTIDE SEQUENCE [LARGE SCALE GENOMIC DNA]</scope>
    <source>
        <strain evidence="1 2">VK10A</strain>
    </source>
</reference>
<accession>A0ABD3FZZ7</accession>
<comment type="caution">
    <text evidence="1">The sequence shown here is derived from an EMBL/GenBank/DDBJ whole genome shotgun (WGS) entry which is preliminary data.</text>
</comment>
<dbReference type="AlphaFoldDB" id="A0ABD3FZZ7"/>
<gene>
    <name evidence="1" type="ORF">V7S43_002534</name>
</gene>
<name>A0ABD3FZZ7_9STRA</name>
<dbReference type="EMBL" id="JBIMZQ010000004">
    <property type="protein sequence ID" value="KAL3671866.1"/>
    <property type="molecule type" value="Genomic_DNA"/>
</dbReference>
<sequence length="223" mass="24996">MSATEKRFVWTNDMFTELLNMRFSGDVESADTSMKKRLAWQYLASRLSEKLSIVLTGIQVATKYKKLKCEYRQGTAARNETGNEGREDVSEMWGILNCAFARRTDIGGAVLADIDDDSKYADDETTFNSSSKKAKPATPLETFTDAMKKGMTAIVSSMGSDDKLATALQELKAFQDVTQELQTKQNTLLELLINNSDKGLRSAFMFKNRKSKQILLACIFSFN</sequence>
<organism evidence="1 2">
    <name type="scientific">Phytophthora oleae</name>
    <dbReference type="NCBI Taxonomy" id="2107226"/>
    <lineage>
        <taxon>Eukaryota</taxon>
        <taxon>Sar</taxon>
        <taxon>Stramenopiles</taxon>
        <taxon>Oomycota</taxon>
        <taxon>Peronosporomycetes</taxon>
        <taxon>Peronosporales</taxon>
        <taxon>Peronosporaceae</taxon>
        <taxon>Phytophthora</taxon>
    </lineage>
</organism>
<dbReference type="Proteomes" id="UP001632037">
    <property type="component" value="Unassembled WGS sequence"/>
</dbReference>